<proteinExistence type="predicted"/>
<keyword evidence="2" id="KW-1185">Reference proteome</keyword>
<gene>
    <name evidence="1" type="ORF">SAMN02745194_02274</name>
</gene>
<reference evidence="1 2" key="1">
    <citation type="submission" date="2016-11" db="EMBL/GenBank/DDBJ databases">
        <authorList>
            <person name="Jaros S."/>
            <person name="Januszkiewicz K."/>
            <person name="Wedrychowicz H."/>
        </authorList>
    </citation>
    <scope>NUCLEOTIDE SEQUENCE [LARGE SCALE GENOMIC DNA]</scope>
    <source>
        <strain evidence="1 2">DSM 14916</strain>
    </source>
</reference>
<dbReference type="Proteomes" id="UP000184387">
    <property type="component" value="Unassembled WGS sequence"/>
</dbReference>
<dbReference type="EMBL" id="FQZF01000011">
    <property type="protein sequence ID" value="SHJ31036.1"/>
    <property type="molecule type" value="Genomic_DNA"/>
</dbReference>
<dbReference type="AlphaFoldDB" id="A0A1M6I9G8"/>
<sequence>MADDIPPGSARVLSIYPILDPGKGRKVMLVRYETFMGRFYALVDPTAPQAEEIRNAAKEKAVLPMHLLSDG</sequence>
<accession>A0A1M6I9G8</accession>
<name>A0A1M6I9G8_9PROT</name>
<evidence type="ECO:0000313" key="1">
    <source>
        <dbReference type="EMBL" id="SHJ31036.1"/>
    </source>
</evidence>
<dbReference type="RefSeq" id="WP_139281329.1">
    <property type="nucleotide sequence ID" value="NZ_FQZF01000011.1"/>
</dbReference>
<evidence type="ECO:0000313" key="2">
    <source>
        <dbReference type="Proteomes" id="UP000184387"/>
    </source>
</evidence>
<organism evidence="1 2">
    <name type="scientific">Muricoccus roseus</name>
    <dbReference type="NCBI Taxonomy" id="198092"/>
    <lineage>
        <taxon>Bacteria</taxon>
        <taxon>Pseudomonadati</taxon>
        <taxon>Pseudomonadota</taxon>
        <taxon>Alphaproteobacteria</taxon>
        <taxon>Acetobacterales</taxon>
        <taxon>Roseomonadaceae</taxon>
        <taxon>Muricoccus</taxon>
    </lineage>
</organism>
<dbReference type="STRING" id="198092.SAMN02745194_02274"/>
<protein>
    <submittedName>
        <fullName evidence="1">Uncharacterized protein</fullName>
    </submittedName>
</protein>